<dbReference type="RefSeq" id="WP_248593389.1">
    <property type="nucleotide sequence ID" value="NZ_BAABEB010000026.1"/>
</dbReference>
<accession>A0ABY4L167</accession>
<dbReference type="EMBL" id="CP051627">
    <property type="protein sequence ID" value="UPT21084.1"/>
    <property type="molecule type" value="Genomic_DNA"/>
</dbReference>
<reference evidence="3 4" key="1">
    <citation type="submission" date="2020-04" db="EMBL/GenBank/DDBJ databases">
        <title>Thermobifida alba genome sequencing and assembly.</title>
        <authorList>
            <person name="Luzics S."/>
            <person name="Horvath B."/>
            <person name="Nagy I."/>
            <person name="Toth A."/>
            <person name="Nagy I."/>
            <person name="Kukolya J."/>
        </authorList>
    </citation>
    <scope>NUCLEOTIDE SEQUENCE [LARGE SCALE GENOMIC DNA]</scope>
    <source>
        <strain evidence="3 4">DSM 43795</strain>
    </source>
</reference>
<protein>
    <recommendedName>
        <fullName evidence="2">Helix-turn-helix domain-containing protein</fullName>
    </recommendedName>
</protein>
<evidence type="ECO:0000313" key="3">
    <source>
        <dbReference type="EMBL" id="UPT21084.1"/>
    </source>
</evidence>
<keyword evidence="4" id="KW-1185">Reference proteome</keyword>
<organism evidence="3 4">
    <name type="scientific">Thermobifida alba</name>
    <name type="common">Thermomonospora alba</name>
    <dbReference type="NCBI Taxonomy" id="53522"/>
    <lineage>
        <taxon>Bacteria</taxon>
        <taxon>Bacillati</taxon>
        <taxon>Actinomycetota</taxon>
        <taxon>Actinomycetes</taxon>
        <taxon>Streptosporangiales</taxon>
        <taxon>Nocardiopsidaceae</taxon>
        <taxon>Thermobifida</taxon>
    </lineage>
</organism>
<sequence>MAETLRKGTRVTGDERSDLASDLKRRYDNGESIRSLAAATGRSYGFVHRLLTEAGATLRGRGGATRRSRG</sequence>
<gene>
    <name evidence="3" type="ORF">FOF52_09020</name>
</gene>
<evidence type="ECO:0000256" key="1">
    <source>
        <dbReference type="SAM" id="MobiDB-lite"/>
    </source>
</evidence>
<proteinExistence type="predicted"/>
<name>A0ABY4L167_THEAE</name>
<feature type="region of interest" description="Disordered" evidence="1">
    <location>
        <begin position="1"/>
        <end position="23"/>
    </location>
</feature>
<dbReference type="Proteomes" id="UP000832041">
    <property type="component" value="Chromosome"/>
</dbReference>
<feature type="domain" description="Helix-turn-helix" evidence="2">
    <location>
        <begin position="5"/>
        <end position="66"/>
    </location>
</feature>
<evidence type="ECO:0000259" key="2">
    <source>
        <dbReference type="Pfam" id="PF19575"/>
    </source>
</evidence>
<evidence type="ECO:0000313" key="4">
    <source>
        <dbReference type="Proteomes" id="UP000832041"/>
    </source>
</evidence>
<dbReference type="Pfam" id="PF19575">
    <property type="entry name" value="HTH_58"/>
    <property type="match status" value="1"/>
</dbReference>
<dbReference type="InterPro" id="IPR045745">
    <property type="entry name" value="HTH_58_Actinobacteria-type"/>
</dbReference>